<accession>A0AAW1QSS4</accession>
<name>A0AAW1QSS4_9CHLO</name>
<organism evidence="3 4">
    <name type="scientific">[Myrmecia] bisecta</name>
    <dbReference type="NCBI Taxonomy" id="41462"/>
    <lineage>
        <taxon>Eukaryota</taxon>
        <taxon>Viridiplantae</taxon>
        <taxon>Chlorophyta</taxon>
        <taxon>core chlorophytes</taxon>
        <taxon>Trebouxiophyceae</taxon>
        <taxon>Trebouxiales</taxon>
        <taxon>Trebouxiaceae</taxon>
        <taxon>Myrmecia</taxon>
    </lineage>
</organism>
<keyword evidence="2" id="KW-1133">Transmembrane helix</keyword>
<dbReference type="EMBL" id="JALJOR010000002">
    <property type="protein sequence ID" value="KAK9824278.1"/>
    <property type="molecule type" value="Genomic_DNA"/>
</dbReference>
<dbReference type="Proteomes" id="UP001489004">
    <property type="component" value="Unassembled WGS sequence"/>
</dbReference>
<feature type="transmembrane region" description="Helical" evidence="2">
    <location>
        <begin position="122"/>
        <end position="143"/>
    </location>
</feature>
<keyword evidence="2" id="KW-0812">Transmembrane</keyword>
<dbReference type="Pfam" id="PF11833">
    <property type="entry name" value="CPP1-like"/>
    <property type="match status" value="1"/>
</dbReference>
<evidence type="ECO:0000313" key="4">
    <source>
        <dbReference type="Proteomes" id="UP001489004"/>
    </source>
</evidence>
<dbReference type="AlphaFoldDB" id="A0AAW1QSS4"/>
<dbReference type="PANTHER" id="PTHR33372:SF2">
    <property type="entry name" value="PROTEIN CHAPERONE-LIKE PROTEIN OF POR1, CHLOROPLASTIC"/>
    <property type="match status" value="1"/>
</dbReference>
<protein>
    <submittedName>
        <fullName evidence="3">Uncharacterized protein</fullName>
    </submittedName>
</protein>
<proteinExistence type="predicted"/>
<keyword evidence="2" id="KW-0472">Membrane</keyword>
<dbReference type="PANTHER" id="PTHR33372">
    <property type="match status" value="1"/>
</dbReference>
<gene>
    <name evidence="3" type="ORF">WJX72_009117</name>
</gene>
<sequence length="176" mass="18249">MERQVDLAYDVLFMQDLKKRIGGQVSGSVRFADVPKPKRKPASQGPMQSLPGGVRVDKPANNTLVAQSAVFGALAAWSLFQGVSEPASVAASDVAGLQLALATGAAVYFLRENKRLKLGRAAGLASAGLVLGVLLGSGLQAWLRVDVVPLAGLSSPGVFVSGFAILGLWASCTFLI</sequence>
<feature type="region of interest" description="Disordered" evidence="1">
    <location>
        <begin position="31"/>
        <end position="53"/>
    </location>
</feature>
<dbReference type="GO" id="GO:0031969">
    <property type="term" value="C:chloroplast membrane"/>
    <property type="evidence" value="ECO:0007669"/>
    <property type="project" value="TreeGrafter"/>
</dbReference>
<evidence type="ECO:0000256" key="1">
    <source>
        <dbReference type="SAM" id="MobiDB-lite"/>
    </source>
</evidence>
<keyword evidence="4" id="KW-1185">Reference proteome</keyword>
<evidence type="ECO:0000313" key="3">
    <source>
        <dbReference type="EMBL" id="KAK9824278.1"/>
    </source>
</evidence>
<evidence type="ECO:0000256" key="2">
    <source>
        <dbReference type="SAM" id="Phobius"/>
    </source>
</evidence>
<dbReference type="InterPro" id="IPR021788">
    <property type="entry name" value="CPP1-like"/>
</dbReference>
<comment type="caution">
    <text evidence="3">The sequence shown here is derived from an EMBL/GenBank/DDBJ whole genome shotgun (WGS) entry which is preliminary data.</text>
</comment>
<feature type="transmembrane region" description="Helical" evidence="2">
    <location>
        <begin position="155"/>
        <end position="175"/>
    </location>
</feature>
<reference evidence="3 4" key="1">
    <citation type="journal article" date="2024" name="Nat. Commun.">
        <title>Phylogenomics reveals the evolutionary origins of lichenization in chlorophyte algae.</title>
        <authorList>
            <person name="Puginier C."/>
            <person name="Libourel C."/>
            <person name="Otte J."/>
            <person name="Skaloud P."/>
            <person name="Haon M."/>
            <person name="Grisel S."/>
            <person name="Petersen M."/>
            <person name="Berrin J.G."/>
            <person name="Delaux P.M."/>
            <person name="Dal Grande F."/>
            <person name="Keller J."/>
        </authorList>
    </citation>
    <scope>NUCLEOTIDE SEQUENCE [LARGE SCALE GENOMIC DNA]</scope>
    <source>
        <strain evidence="3 4">SAG 2043</strain>
    </source>
</reference>